<keyword evidence="2" id="KW-1185">Reference proteome</keyword>
<evidence type="ECO:0000313" key="1">
    <source>
        <dbReference type="EMBL" id="MBS2096968.1"/>
    </source>
</evidence>
<protein>
    <submittedName>
        <fullName evidence="1">DUF2461 domain-containing protein</fullName>
    </submittedName>
</protein>
<dbReference type="NCBIfam" id="TIGR02453">
    <property type="entry name" value="TIGR02453 family protein"/>
    <property type="match status" value="1"/>
</dbReference>
<dbReference type="InterPro" id="IPR015996">
    <property type="entry name" value="UCP028451"/>
</dbReference>
<evidence type="ECO:0000313" key="2">
    <source>
        <dbReference type="Proteomes" id="UP000708576"/>
    </source>
</evidence>
<dbReference type="PANTHER" id="PTHR36452">
    <property type="entry name" value="CHROMOSOME 12, WHOLE GENOME SHOTGUN SEQUENCE"/>
    <property type="match status" value="1"/>
</dbReference>
<dbReference type="EMBL" id="JAGUCO010000001">
    <property type="protein sequence ID" value="MBS2096968.1"/>
    <property type="molecule type" value="Genomic_DNA"/>
</dbReference>
<organism evidence="1 2">
    <name type="scientific">Carboxylicivirga linearis</name>
    <dbReference type="NCBI Taxonomy" id="1628157"/>
    <lineage>
        <taxon>Bacteria</taxon>
        <taxon>Pseudomonadati</taxon>
        <taxon>Bacteroidota</taxon>
        <taxon>Bacteroidia</taxon>
        <taxon>Marinilabiliales</taxon>
        <taxon>Marinilabiliaceae</taxon>
        <taxon>Carboxylicivirga</taxon>
    </lineage>
</organism>
<proteinExistence type="predicted"/>
<dbReference type="PIRSF" id="PIRSF028451">
    <property type="entry name" value="UCP028451"/>
    <property type="match status" value="1"/>
</dbReference>
<accession>A0ABS5JQ83</accession>
<comment type="caution">
    <text evidence="1">The sequence shown here is derived from an EMBL/GenBank/DDBJ whole genome shotgun (WGS) entry which is preliminary data.</text>
</comment>
<dbReference type="RefSeq" id="WP_212212642.1">
    <property type="nucleotide sequence ID" value="NZ_JAGUCO010000001.1"/>
</dbReference>
<gene>
    <name evidence="1" type="ORF">KEM10_01680</name>
</gene>
<reference evidence="1 2" key="1">
    <citation type="journal article" date="2015" name="Int. J. Syst. Evol. Microbiol.">
        <title>Carboxylicivirga linearis sp. nov., isolated from a sea cucumber culture pond.</title>
        <authorList>
            <person name="Wang F.Q."/>
            <person name="Zhou Y.X."/>
            <person name="Lin X.Z."/>
            <person name="Chen G.J."/>
            <person name="Du Z.J."/>
        </authorList>
    </citation>
    <scope>NUCLEOTIDE SEQUENCE [LARGE SCALE GENOMIC DNA]</scope>
    <source>
        <strain evidence="1 2">FB218</strain>
    </source>
</reference>
<dbReference type="PANTHER" id="PTHR36452:SF1">
    <property type="entry name" value="DUF2461 DOMAIN-CONTAINING PROTEIN"/>
    <property type="match status" value="1"/>
</dbReference>
<name>A0ABS5JQ83_9BACT</name>
<sequence length="226" mass="26221">MIEPIVYEFLKQLKDNNNREWFTENKPWYQDAKLSFENSIKGIIDLINTIDDSIGLIEPKDCIFRIYRDTRFAKDKTPYKTNMGAYIVRGGRKSPRGGYYIHVEPGQSFIAGGIYCPPSEELKKVRKEVYNFTDEFKEIIEDKDFVSIYPELYQDKLKMAPKGFPKDFSDIDLLKYKSYIVSHSIADNDMTGKQGRSILSKAIKTVKPLNDFINRGLDAEDEEIVL</sequence>
<dbReference type="Proteomes" id="UP000708576">
    <property type="component" value="Unassembled WGS sequence"/>
</dbReference>
<dbReference type="Pfam" id="PF09365">
    <property type="entry name" value="DUF2461"/>
    <property type="match status" value="1"/>
</dbReference>
<dbReference type="InterPro" id="IPR012808">
    <property type="entry name" value="CHP02453"/>
</dbReference>